<evidence type="ECO:0000259" key="6">
    <source>
        <dbReference type="PROSITE" id="PS50850"/>
    </source>
</evidence>
<evidence type="ECO:0000313" key="7">
    <source>
        <dbReference type="EMBL" id="ABV98206.1"/>
    </source>
</evidence>
<feature type="transmembrane region" description="Helical" evidence="5">
    <location>
        <begin position="90"/>
        <end position="113"/>
    </location>
</feature>
<evidence type="ECO:0000256" key="4">
    <source>
        <dbReference type="ARBA" id="ARBA00023136"/>
    </source>
</evidence>
<feature type="transmembrane region" description="Helical" evidence="5">
    <location>
        <begin position="214"/>
        <end position="233"/>
    </location>
</feature>
<dbReference type="HOGENOM" id="CLU_000960_28_2_11"/>
<dbReference type="InterPro" id="IPR036259">
    <property type="entry name" value="MFS_trans_sf"/>
</dbReference>
<dbReference type="PROSITE" id="PS50850">
    <property type="entry name" value="MFS"/>
    <property type="match status" value="1"/>
</dbReference>
<sequence>MTAENHNGELPRTGSGRPVPRGPVVVVGVLVAFIIGLNIALLVIVLPTIRSTLGLDSSSQQWLISAFYLAFGLVLVPAGRFGDVRGRRAIFVTGVTAFVVASGVAAFASHGAWLIGARLVQGVGVGLAFAQVFGTIQRLYSARERGLPFGAVIAGVSVARVSGPVLGGGLVALGGAEWGWRWSFLVNVPVGIVVAFLGWRLFPVAERVARPRMDVTGAVLLMVGLGLVWLTQGEQWPGWVRWTLLPAGLVLLVGFVFWEYRYTRRGEPMFTIRLFRFRSFAAGMVIATFYTAGYDGIYYLMSEYLQHGLGHNELVTGIALTPLALGVAVSSVIGGAKAGRMGSRLVVSGLVLVAVGLTALLVADLFLPGPDSPHAATLPLLLAGLGGGLVTSGVGGGLVNAPNLTVALSPVPQTEGGSAGGMLETGQAFGGGLGVGVVGTVIFASLDQTDNWLTAFRLPVLVIVGLFVVALAAALISLFFPDRARPRS</sequence>
<feature type="transmembrane region" description="Helical" evidence="5">
    <location>
        <begin position="239"/>
        <end position="258"/>
    </location>
</feature>
<feature type="transmembrane region" description="Helical" evidence="5">
    <location>
        <begin position="24"/>
        <end position="49"/>
    </location>
</feature>
<organism evidence="7">
    <name type="scientific">Salinispora arenicola (strain CNS-205)</name>
    <dbReference type="NCBI Taxonomy" id="391037"/>
    <lineage>
        <taxon>Bacteria</taxon>
        <taxon>Bacillati</taxon>
        <taxon>Actinomycetota</taxon>
        <taxon>Actinomycetes</taxon>
        <taxon>Micromonosporales</taxon>
        <taxon>Micromonosporaceae</taxon>
        <taxon>Salinispora</taxon>
    </lineage>
</organism>
<dbReference type="Gene3D" id="1.20.1720.10">
    <property type="entry name" value="Multidrug resistance protein D"/>
    <property type="match status" value="1"/>
</dbReference>
<feature type="transmembrane region" description="Helical" evidence="5">
    <location>
        <begin position="378"/>
        <end position="399"/>
    </location>
</feature>
<accession>A8M290</accession>
<feature type="transmembrane region" description="Helical" evidence="5">
    <location>
        <begin position="119"/>
        <end position="140"/>
    </location>
</feature>
<dbReference type="SUPFAM" id="SSF103473">
    <property type="entry name" value="MFS general substrate transporter"/>
    <property type="match status" value="1"/>
</dbReference>
<dbReference type="EMBL" id="CP000850">
    <property type="protein sequence ID" value="ABV98206.1"/>
    <property type="molecule type" value="Genomic_DNA"/>
</dbReference>
<evidence type="ECO:0000256" key="1">
    <source>
        <dbReference type="ARBA" id="ARBA00004651"/>
    </source>
</evidence>
<feature type="transmembrane region" description="Helical" evidence="5">
    <location>
        <begin position="345"/>
        <end position="366"/>
    </location>
</feature>
<feature type="transmembrane region" description="Helical" evidence="5">
    <location>
        <begin position="279"/>
        <end position="302"/>
    </location>
</feature>
<proteinExistence type="predicted"/>
<evidence type="ECO:0000256" key="2">
    <source>
        <dbReference type="ARBA" id="ARBA00022692"/>
    </source>
</evidence>
<dbReference type="PANTHER" id="PTHR42718">
    <property type="entry name" value="MAJOR FACILITATOR SUPERFAMILY MULTIDRUG TRANSPORTER MFSC"/>
    <property type="match status" value="1"/>
</dbReference>
<dbReference type="Gene3D" id="1.20.1250.20">
    <property type="entry name" value="MFS general substrate transporter like domains"/>
    <property type="match status" value="1"/>
</dbReference>
<name>A8M290_SALAI</name>
<keyword evidence="3 5" id="KW-1133">Transmembrane helix</keyword>
<dbReference type="InterPro" id="IPR020846">
    <property type="entry name" value="MFS_dom"/>
</dbReference>
<dbReference type="AlphaFoldDB" id="A8M290"/>
<dbReference type="eggNOG" id="COG0477">
    <property type="taxonomic scope" value="Bacteria"/>
</dbReference>
<keyword evidence="2 5" id="KW-0812">Transmembrane</keyword>
<feature type="transmembrane region" description="Helical" evidence="5">
    <location>
        <begin position="428"/>
        <end position="446"/>
    </location>
</feature>
<feature type="domain" description="Major facilitator superfamily (MFS) profile" evidence="6">
    <location>
        <begin position="24"/>
        <end position="485"/>
    </location>
</feature>
<gene>
    <name evidence="7" type="ordered locus">Sare_2348</name>
</gene>
<dbReference type="GO" id="GO:0005886">
    <property type="term" value="C:plasma membrane"/>
    <property type="evidence" value="ECO:0007669"/>
    <property type="project" value="UniProtKB-SubCell"/>
</dbReference>
<dbReference type="KEGG" id="saq:Sare_2348"/>
<feature type="transmembrane region" description="Helical" evidence="5">
    <location>
        <begin position="61"/>
        <end position="78"/>
    </location>
</feature>
<reference evidence="7" key="1">
    <citation type="submission" date="2007-10" db="EMBL/GenBank/DDBJ databases">
        <title>Complete sequence of Salinispora arenicola CNS-205.</title>
        <authorList>
            <consortium name="US DOE Joint Genome Institute"/>
            <person name="Copeland A."/>
            <person name="Lucas S."/>
            <person name="Lapidus A."/>
            <person name="Barry K."/>
            <person name="Glavina del Rio T."/>
            <person name="Dalin E."/>
            <person name="Tice H."/>
            <person name="Pitluck S."/>
            <person name="Foster B."/>
            <person name="Schmutz J."/>
            <person name="Larimer F."/>
            <person name="Land M."/>
            <person name="Hauser L."/>
            <person name="Kyrpides N."/>
            <person name="Ivanova N."/>
            <person name="Jensen P.R."/>
            <person name="Moore B.S."/>
            <person name="Penn K."/>
            <person name="Jenkins C."/>
            <person name="Udwary D."/>
            <person name="Xiang L."/>
            <person name="Gontang E."/>
            <person name="Richardson P."/>
        </authorList>
    </citation>
    <scope>NUCLEOTIDE SEQUENCE [LARGE SCALE GENOMIC DNA]</scope>
    <source>
        <strain evidence="7">CNS-205</strain>
    </source>
</reference>
<comment type="subcellular location">
    <subcellularLocation>
        <location evidence="1">Cell membrane</location>
        <topology evidence="1">Multi-pass membrane protein</topology>
    </subcellularLocation>
</comment>
<feature type="transmembrane region" description="Helical" evidence="5">
    <location>
        <begin position="182"/>
        <end position="202"/>
    </location>
</feature>
<dbReference type="OrthoDB" id="9781469at2"/>
<dbReference type="PANTHER" id="PTHR42718:SF39">
    <property type="entry name" value="ACTINORHODIN TRANSPORTER-RELATED"/>
    <property type="match status" value="1"/>
</dbReference>
<dbReference type="GO" id="GO:0022857">
    <property type="term" value="F:transmembrane transporter activity"/>
    <property type="evidence" value="ECO:0007669"/>
    <property type="project" value="InterPro"/>
</dbReference>
<dbReference type="CDD" id="cd17321">
    <property type="entry name" value="MFS_MMR_MDR_like"/>
    <property type="match status" value="1"/>
</dbReference>
<evidence type="ECO:0000256" key="3">
    <source>
        <dbReference type="ARBA" id="ARBA00022989"/>
    </source>
</evidence>
<protein>
    <submittedName>
        <fullName evidence="7">Major facilitator superfamily MFS_1</fullName>
    </submittedName>
</protein>
<evidence type="ECO:0000256" key="5">
    <source>
        <dbReference type="SAM" id="Phobius"/>
    </source>
</evidence>
<keyword evidence="4 5" id="KW-0472">Membrane</keyword>
<dbReference type="InterPro" id="IPR011701">
    <property type="entry name" value="MFS"/>
</dbReference>
<dbReference type="Pfam" id="PF07690">
    <property type="entry name" value="MFS_1"/>
    <property type="match status" value="1"/>
</dbReference>
<feature type="transmembrane region" description="Helical" evidence="5">
    <location>
        <begin position="314"/>
        <end position="333"/>
    </location>
</feature>
<feature type="transmembrane region" description="Helical" evidence="5">
    <location>
        <begin position="152"/>
        <end position="176"/>
    </location>
</feature>
<feature type="transmembrane region" description="Helical" evidence="5">
    <location>
        <begin position="458"/>
        <end position="480"/>
    </location>
</feature>